<dbReference type="EMBL" id="NEDP02001744">
    <property type="protein sequence ID" value="OWF52572.1"/>
    <property type="molecule type" value="Genomic_DNA"/>
</dbReference>
<dbReference type="PANTHER" id="PTHR46093:SF18">
    <property type="entry name" value="FIBRONECTIN TYPE-III DOMAIN-CONTAINING PROTEIN"/>
    <property type="match status" value="1"/>
</dbReference>
<keyword evidence="5" id="KW-0808">Transferase</keyword>
<reference evidence="5 6" key="1">
    <citation type="journal article" date="2017" name="Nat. Ecol. Evol.">
        <title>Scallop genome provides insights into evolution of bilaterian karyotype and development.</title>
        <authorList>
            <person name="Wang S."/>
            <person name="Zhang J."/>
            <person name="Jiao W."/>
            <person name="Li J."/>
            <person name="Xun X."/>
            <person name="Sun Y."/>
            <person name="Guo X."/>
            <person name="Huan P."/>
            <person name="Dong B."/>
            <person name="Zhang L."/>
            <person name="Hu X."/>
            <person name="Sun X."/>
            <person name="Wang J."/>
            <person name="Zhao C."/>
            <person name="Wang Y."/>
            <person name="Wang D."/>
            <person name="Huang X."/>
            <person name="Wang R."/>
            <person name="Lv J."/>
            <person name="Li Y."/>
            <person name="Zhang Z."/>
            <person name="Liu B."/>
            <person name="Lu W."/>
            <person name="Hui Y."/>
            <person name="Liang J."/>
            <person name="Zhou Z."/>
            <person name="Hou R."/>
            <person name="Li X."/>
            <person name="Liu Y."/>
            <person name="Li H."/>
            <person name="Ning X."/>
            <person name="Lin Y."/>
            <person name="Zhao L."/>
            <person name="Xing Q."/>
            <person name="Dou J."/>
            <person name="Li Y."/>
            <person name="Mao J."/>
            <person name="Guo H."/>
            <person name="Dou H."/>
            <person name="Li T."/>
            <person name="Mu C."/>
            <person name="Jiang W."/>
            <person name="Fu Q."/>
            <person name="Fu X."/>
            <person name="Miao Y."/>
            <person name="Liu J."/>
            <person name="Yu Q."/>
            <person name="Li R."/>
            <person name="Liao H."/>
            <person name="Li X."/>
            <person name="Kong Y."/>
            <person name="Jiang Z."/>
            <person name="Chourrout D."/>
            <person name="Li R."/>
            <person name="Bao Z."/>
        </authorList>
    </citation>
    <scope>NUCLEOTIDE SEQUENCE [LARGE SCALE GENOMIC DNA]</scope>
    <source>
        <strain evidence="5 6">PY_sf001</strain>
    </source>
</reference>
<comment type="caution">
    <text evidence="5">The sequence shown here is derived from an EMBL/GenBank/DDBJ whole genome shotgun (WGS) entry which is preliminary data.</text>
</comment>
<proteinExistence type="predicted"/>
<dbReference type="Gene3D" id="2.120.10.80">
    <property type="entry name" value="Kelch-type beta propeller"/>
    <property type="match status" value="2"/>
</dbReference>
<feature type="signal peptide" evidence="4">
    <location>
        <begin position="1"/>
        <end position="25"/>
    </location>
</feature>
<evidence type="ECO:0000256" key="1">
    <source>
        <dbReference type="ARBA" id="ARBA00022441"/>
    </source>
</evidence>
<evidence type="ECO:0000313" key="5">
    <source>
        <dbReference type="EMBL" id="OWF52572.1"/>
    </source>
</evidence>
<keyword evidence="2" id="KW-0677">Repeat</keyword>
<organism evidence="5 6">
    <name type="scientific">Mizuhopecten yessoensis</name>
    <name type="common">Japanese scallop</name>
    <name type="synonym">Patinopecten yessoensis</name>
    <dbReference type="NCBI Taxonomy" id="6573"/>
    <lineage>
        <taxon>Eukaryota</taxon>
        <taxon>Metazoa</taxon>
        <taxon>Spiralia</taxon>
        <taxon>Lophotrochozoa</taxon>
        <taxon>Mollusca</taxon>
        <taxon>Bivalvia</taxon>
        <taxon>Autobranchia</taxon>
        <taxon>Pteriomorphia</taxon>
        <taxon>Pectinida</taxon>
        <taxon>Pectinoidea</taxon>
        <taxon>Pectinidae</taxon>
        <taxon>Mizuhopecten</taxon>
    </lineage>
</organism>
<keyword evidence="3" id="KW-1133">Transmembrane helix</keyword>
<keyword evidence="5" id="KW-0418">Kinase</keyword>
<accession>A0A210QV67</accession>
<dbReference type="Proteomes" id="UP000242188">
    <property type="component" value="Unassembled WGS sequence"/>
</dbReference>
<keyword evidence="1" id="KW-0880">Kelch repeat</keyword>
<evidence type="ECO:0000256" key="2">
    <source>
        <dbReference type="ARBA" id="ARBA00022737"/>
    </source>
</evidence>
<dbReference type="SUPFAM" id="SSF117281">
    <property type="entry name" value="Kelch motif"/>
    <property type="match status" value="1"/>
</dbReference>
<gene>
    <name evidence="5" type="ORF">KP79_PYT00590</name>
</gene>
<dbReference type="Pfam" id="PF24681">
    <property type="entry name" value="Kelch_KLHDC2_KLHL20_DRC7"/>
    <property type="match status" value="1"/>
</dbReference>
<dbReference type="OrthoDB" id="432528at2759"/>
<protein>
    <submittedName>
        <fullName evidence="5">Actin-fragmin kinase</fullName>
    </submittedName>
</protein>
<feature type="chain" id="PRO_5013210763" evidence="4">
    <location>
        <begin position="26"/>
        <end position="496"/>
    </location>
</feature>
<keyword evidence="4" id="KW-0732">Signal</keyword>
<name>A0A210QV67_MIZYE</name>
<dbReference type="InterPro" id="IPR015915">
    <property type="entry name" value="Kelch-typ_b-propeller"/>
</dbReference>
<keyword evidence="3" id="KW-0812">Transmembrane</keyword>
<evidence type="ECO:0000313" key="6">
    <source>
        <dbReference type="Proteomes" id="UP000242188"/>
    </source>
</evidence>
<feature type="transmembrane region" description="Helical" evidence="3">
    <location>
        <begin position="457"/>
        <end position="475"/>
    </location>
</feature>
<evidence type="ECO:0000256" key="3">
    <source>
        <dbReference type="SAM" id="Phobius"/>
    </source>
</evidence>
<dbReference type="AlphaFoldDB" id="A0A210QV67"/>
<sequence>MKLKRDMSVIFLVGSFLLLLPFSESKDVRWKWQAGSSSVNQVATDLGLGARSGGMVLKDYNTYNNLYLFGGLVYDPKLNKQRLTNDLWFINGGVPSENILHKGNSGQGVKRGTDQLPAPRMLGAGCGIPGAMFMVYGGYGEQDVLADTWIYDFRLKNWSSFEKMHSDMKENDTDLLSPPARADMAVWCLRDKLVIFGGIGVKAQIFRDMWEFDFRTLTWREMENSVLMRNQIYNNHLTLWPEPRNGATTWVKDTALYLFGGNRAPNYNINYHHNTGFGSDLFMYNITEGTWRYVHGRRQTGQAGKFAFVGQHTRDNEPGCRRGGAGIVDTSGNLWLFGGEGADVQTNSISSVKPPKRLADLWHFDVLKNQWAFKAGFESGNSAGIYNGDKNTYYTGSQPGSRFDTMAVVAGNTILVFGGTGMDAGGKEGLLSDFWEIDMHNYVAYFSATYSGTIFNLIFWPFTLVAIICVSFLYGRKFFDKPGTKRDIAYAPLTQE</sequence>
<keyword evidence="3" id="KW-0472">Membrane</keyword>
<keyword evidence="6" id="KW-1185">Reference proteome</keyword>
<dbReference type="PANTHER" id="PTHR46093">
    <property type="entry name" value="ACYL-COA-BINDING DOMAIN-CONTAINING PROTEIN 5"/>
    <property type="match status" value="1"/>
</dbReference>
<dbReference type="GO" id="GO:0016301">
    <property type="term" value="F:kinase activity"/>
    <property type="evidence" value="ECO:0007669"/>
    <property type="project" value="UniProtKB-KW"/>
</dbReference>
<evidence type="ECO:0000256" key="4">
    <source>
        <dbReference type="SAM" id="SignalP"/>
    </source>
</evidence>